<proteinExistence type="predicted"/>
<dbReference type="OrthoDB" id="3219396at2759"/>
<dbReference type="Proteomes" id="UP000720189">
    <property type="component" value="Unassembled WGS sequence"/>
</dbReference>
<sequence>MLRFKLEPHFSSSWTQRLVDKFRFRQGTYHIPVLGADERKTFLLDTPVPEDAGFPVPLKPQKLGCQQNLESRLLQLPPELLIYAMLFLPHSSLYMVRQTCQVLRNLTDDFQFQDFHWEILQHEEQACHITIPVCDQLRNIKRIFLRRSLCKPCGKLLDSGELEERLRKLWQPVHCTGCQAKHPELLFPQGGRAHNTCVGLLGQFALCKHVKVSGKVEAHDGEEVDLRCSDPEHFPVDSMDSEELSDFKRYRPCVNTESTYGGLQYSRSFPLVKIDPQQYPEMPALKSQLLKRLKETHRDGLCQHASIQLDSIVSSLPSDKCDCFPASGLPVHQSKPTTEPRYWCNNHGYYCRHCGARYFWLYHNDYIVLRVSIHLANTGADSMGWLSNITFNTDEHPIHPTLNESTKGVLWCTDPSCGTGCGNRWLLMVEILKRVSLRRFEGYHEVPPRDHSFAANLPYTLEYQVFQNAAGWMTRPVMLSLDLLFPITTKVV</sequence>
<dbReference type="PROSITE" id="PS50181">
    <property type="entry name" value="FBOX"/>
    <property type="match status" value="1"/>
</dbReference>
<dbReference type="EMBL" id="JAGMUX010000014">
    <property type="protein sequence ID" value="KAH7240079.1"/>
    <property type="molecule type" value="Genomic_DNA"/>
</dbReference>
<dbReference type="InterPro" id="IPR036047">
    <property type="entry name" value="F-box-like_dom_sf"/>
</dbReference>
<keyword evidence="3" id="KW-1185">Reference proteome</keyword>
<dbReference type="SUPFAM" id="SSF81383">
    <property type="entry name" value="F-box domain"/>
    <property type="match status" value="1"/>
</dbReference>
<evidence type="ECO:0000313" key="2">
    <source>
        <dbReference type="EMBL" id="KAH7240079.1"/>
    </source>
</evidence>
<dbReference type="RefSeq" id="XP_046045873.1">
    <property type="nucleotide sequence ID" value="XM_046188315.1"/>
</dbReference>
<evidence type="ECO:0000259" key="1">
    <source>
        <dbReference type="PROSITE" id="PS50181"/>
    </source>
</evidence>
<evidence type="ECO:0000313" key="3">
    <source>
        <dbReference type="Proteomes" id="UP000720189"/>
    </source>
</evidence>
<name>A0A9P9GIE0_FUSRE</name>
<gene>
    <name evidence="2" type="ORF">BKA55DRAFT_519113</name>
</gene>
<reference evidence="2" key="1">
    <citation type="journal article" date="2021" name="Nat. Commun.">
        <title>Genetic determinants of endophytism in the Arabidopsis root mycobiome.</title>
        <authorList>
            <person name="Mesny F."/>
            <person name="Miyauchi S."/>
            <person name="Thiergart T."/>
            <person name="Pickel B."/>
            <person name="Atanasova L."/>
            <person name="Karlsson M."/>
            <person name="Huettel B."/>
            <person name="Barry K.W."/>
            <person name="Haridas S."/>
            <person name="Chen C."/>
            <person name="Bauer D."/>
            <person name="Andreopoulos W."/>
            <person name="Pangilinan J."/>
            <person name="LaButti K."/>
            <person name="Riley R."/>
            <person name="Lipzen A."/>
            <person name="Clum A."/>
            <person name="Drula E."/>
            <person name="Henrissat B."/>
            <person name="Kohler A."/>
            <person name="Grigoriev I.V."/>
            <person name="Martin F.M."/>
            <person name="Hacquard S."/>
        </authorList>
    </citation>
    <scope>NUCLEOTIDE SEQUENCE</scope>
    <source>
        <strain evidence="2">MPI-CAGE-AT-0023</strain>
    </source>
</reference>
<dbReference type="InterPro" id="IPR001810">
    <property type="entry name" value="F-box_dom"/>
</dbReference>
<comment type="caution">
    <text evidence="2">The sequence shown here is derived from an EMBL/GenBank/DDBJ whole genome shotgun (WGS) entry which is preliminary data.</text>
</comment>
<organism evidence="2 3">
    <name type="scientific">Fusarium redolens</name>
    <dbReference type="NCBI Taxonomy" id="48865"/>
    <lineage>
        <taxon>Eukaryota</taxon>
        <taxon>Fungi</taxon>
        <taxon>Dikarya</taxon>
        <taxon>Ascomycota</taxon>
        <taxon>Pezizomycotina</taxon>
        <taxon>Sordariomycetes</taxon>
        <taxon>Hypocreomycetidae</taxon>
        <taxon>Hypocreales</taxon>
        <taxon>Nectriaceae</taxon>
        <taxon>Fusarium</taxon>
        <taxon>Fusarium redolens species complex</taxon>
    </lineage>
</organism>
<dbReference type="GeneID" id="70218269"/>
<accession>A0A9P9GIE0</accession>
<protein>
    <recommendedName>
        <fullName evidence="1">F-box domain-containing protein</fullName>
    </recommendedName>
</protein>
<dbReference type="AlphaFoldDB" id="A0A9P9GIE0"/>
<feature type="domain" description="F-box" evidence="1">
    <location>
        <begin position="70"/>
        <end position="120"/>
    </location>
</feature>